<dbReference type="PANTHER" id="PTHR21022">
    <property type="entry name" value="PREPHENATE DEHYDRATASE P PROTEIN"/>
    <property type="match status" value="1"/>
</dbReference>
<dbReference type="GO" id="GO:0009094">
    <property type="term" value="P:L-phenylalanine biosynthetic process"/>
    <property type="evidence" value="ECO:0007669"/>
    <property type="project" value="UniProtKB-KW"/>
</dbReference>
<dbReference type="Proteomes" id="UP000289152">
    <property type="component" value="Unassembled WGS sequence"/>
</dbReference>
<accession>A0A4Q1BAV5</accession>
<evidence type="ECO:0000313" key="7">
    <source>
        <dbReference type="EMBL" id="RXK34796.1"/>
    </source>
</evidence>
<sequence length="299" mass="32552">MSIMDPSTSKISLAYLGPEGTYGHQAAQVFLPALSEDVDVELIPCPTISDVYHHPSDYLVLPVQNTLAGSVTETADCLLSPLASGRENGKVEVGGIKGGNPGPSRPRIIGSTDLEIAHCLVVRRGVNMDDIKWVRSHEQALTQSTIFLHTHLPFATLHPWRSTASAALSLLQLSPEDPPGDGAALCSKAVLTLYPQLELLYEGTQAGNDNFTRFLLLSRHPDRPSICPIPTSNFFACRDSMTLSTLAQNSKLKAVHARPAPVEESSERYPTWYLVEVDSSTIYSSLDRKREDTVKLGTC</sequence>
<gene>
    <name evidence="7" type="ORF">M231_07953</name>
</gene>
<evidence type="ECO:0000256" key="1">
    <source>
        <dbReference type="ARBA" id="ARBA00022605"/>
    </source>
</evidence>
<dbReference type="VEuPathDB" id="FungiDB:TREMEDRAFT_61538"/>
<comment type="caution">
    <text evidence="7">The sequence shown here is derived from an EMBL/GenBank/DDBJ whole genome shotgun (WGS) entry which is preliminary data.</text>
</comment>
<name>A0A4Q1BAV5_TREME</name>
<dbReference type="InParanoid" id="A0A4Q1BAV5"/>
<dbReference type="AlphaFoldDB" id="A0A4Q1BAV5"/>
<keyword evidence="2" id="KW-0057">Aromatic amino acid biosynthesis</keyword>
<dbReference type="SUPFAM" id="SSF53850">
    <property type="entry name" value="Periplasmic binding protein-like II"/>
    <property type="match status" value="1"/>
</dbReference>
<organism evidence="7 8">
    <name type="scientific">Tremella mesenterica</name>
    <name type="common">Jelly fungus</name>
    <dbReference type="NCBI Taxonomy" id="5217"/>
    <lineage>
        <taxon>Eukaryota</taxon>
        <taxon>Fungi</taxon>
        <taxon>Dikarya</taxon>
        <taxon>Basidiomycota</taxon>
        <taxon>Agaricomycotina</taxon>
        <taxon>Tremellomycetes</taxon>
        <taxon>Tremellales</taxon>
        <taxon>Tremellaceae</taxon>
        <taxon>Tremella</taxon>
    </lineage>
</organism>
<feature type="domain" description="Prephenate dehydratase" evidence="6">
    <location>
        <begin position="12"/>
        <end position="219"/>
    </location>
</feature>
<reference evidence="7 8" key="1">
    <citation type="submission" date="2016-06" db="EMBL/GenBank/DDBJ databases">
        <title>Evolution of pathogenesis and genome organization in the Tremellales.</title>
        <authorList>
            <person name="Cuomo C."/>
            <person name="Litvintseva A."/>
            <person name="Heitman J."/>
            <person name="Chen Y."/>
            <person name="Sun S."/>
            <person name="Springer D."/>
            <person name="Dromer F."/>
            <person name="Young S."/>
            <person name="Zeng Q."/>
            <person name="Chapman S."/>
            <person name="Gujja S."/>
            <person name="Saif S."/>
            <person name="Birren B."/>
        </authorList>
    </citation>
    <scope>NUCLEOTIDE SEQUENCE [LARGE SCALE GENOMIC DNA]</scope>
    <source>
        <strain evidence="7 8">ATCC 28783</strain>
    </source>
</reference>
<evidence type="ECO:0000256" key="2">
    <source>
        <dbReference type="ARBA" id="ARBA00023141"/>
    </source>
</evidence>
<comment type="pathway">
    <text evidence="5">Amino-acid biosynthesis.</text>
</comment>
<keyword evidence="1" id="KW-0028">Amino-acid biosynthesis</keyword>
<dbReference type="Pfam" id="PF00800">
    <property type="entry name" value="PDT"/>
    <property type="match status" value="1"/>
</dbReference>
<dbReference type="Gene3D" id="3.40.190.10">
    <property type="entry name" value="Periplasmic binding protein-like II"/>
    <property type="match status" value="2"/>
</dbReference>
<dbReference type="CDD" id="cd13532">
    <property type="entry name" value="PBP2_PDT_like"/>
    <property type="match status" value="1"/>
</dbReference>
<keyword evidence="4" id="KW-0456">Lyase</keyword>
<evidence type="ECO:0000259" key="6">
    <source>
        <dbReference type="PROSITE" id="PS51171"/>
    </source>
</evidence>
<dbReference type="InterPro" id="IPR001086">
    <property type="entry name" value="Preph_deHydtase"/>
</dbReference>
<evidence type="ECO:0000256" key="5">
    <source>
        <dbReference type="ARBA" id="ARBA00029440"/>
    </source>
</evidence>
<dbReference type="EMBL" id="SDIL01000190">
    <property type="protein sequence ID" value="RXK34796.1"/>
    <property type="molecule type" value="Genomic_DNA"/>
</dbReference>
<evidence type="ECO:0000256" key="3">
    <source>
        <dbReference type="ARBA" id="ARBA00023222"/>
    </source>
</evidence>
<protein>
    <recommendedName>
        <fullName evidence="6">Prephenate dehydratase domain-containing protein</fullName>
    </recommendedName>
</protein>
<dbReference type="PROSITE" id="PS51171">
    <property type="entry name" value="PREPHENATE_DEHYDR_3"/>
    <property type="match status" value="1"/>
</dbReference>
<evidence type="ECO:0000313" key="8">
    <source>
        <dbReference type="Proteomes" id="UP000289152"/>
    </source>
</evidence>
<keyword evidence="8" id="KW-1185">Reference proteome</keyword>
<keyword evidence="3" id="KW-0584">Phenylalanine biosynthesis</keyword>
<dbReference type="FunCoup" id="A0A4Q1BAV5">
    <property type="interactions" value="267"/>
</dbReference>
<dbReference type="OrthoDB" id="983542at2759"/>
<evidence type="ECO:0000256" key="4">
    <source>
        <dbReference type="ARBA" id="ARBA00023239"/>
    </source>
</evidence>
<dbReference type="GO" id="GO:0005737">
    <property type="term" value="C:cytoplasm"/>
    <property type="evidence" value="ECO:0007669"/>
    <property type="project" value="TreeGrafter"/>
</dbReference>
<proteinExistence type="predicted"/>
<dbReference type="GO" id="GO:0004664">
    <property type="term" value="F:prephenate dehydratase activity"/>
    <property type="evidence" value="ECO:0007669"/>
    <property type="project" value="InterPro"/>
</dbReference>
<dbReference type="STRING" id="5217.A0A4Q1BAV5"/>
<dbReference type="PANTHER" id="PTHR21022:SF19">
    <property type="entry name" value="PREPHENATE DEHYDRATASE-RELATED"/>
    <property type="match status" value="1"/>
</dbReference>